<evidence type="ECO:0000259" key="2">
    <source>
        <dbReference type="Pfam" id="PF00483"/>
    </source>
</evidence>
<gene>
    <name evidence="4" type="ORF">TTHERM_00294800</name>
</gene>
<evidence type="ECO:0000256" key="1">
    <source>
        <dbReference type="ARBA" id="ARBA00007274"/>
    </source>
</evidence>
<reference evidence="5" key="1">
    <citation type="journal article" date="2006" name="PLoS Biol.">
        <title>Macronuclear genome sequence of the ciliate Tetrahymena thermophila, a model eukaryote.</title>
        <authorList>
            <person name="Eisen J.A."/>
            <person name="Coyne R.S."/>
            <person name="Wu M."/>
            <person name="Wu D."/>
            <person name="Thiagarajan M."/>
            <person name="Wortman J.R."/>
            <person name="Badger J.H."/>
            <person name="Ren Q."/>
            <person name="Amedeo P."/>
            <person name="Jones K.M."/>
            <person name="Tallon L.J."/>
            <person name="Delcher A.L."/>
            <person name="Salzberg S.L."/>
            <person name="Silva J.C."/>
            <person name="Haas B.J."/>
            <person name="Majoros W.H."/>
            <person name="Farzad M."/>
            <person name="Carlton J.M."/>
            <person name="Smith R.K. Jr."/>
            <person name="Garg J."/>
            <person name="Pearlman R.E."/>
            <person name="Karrer K.M."/>
            <person name="Sun L."/>
            <person name="Manning G."/>
            <person name="Elde N.C."/>
            <person name="Turkewitz A.P."/>
            <person name="Asai D.J."/>
            <person name="Wilkes D.E."/>
            <person name="Wang Y."/>
            <person name="Cai H."/>
            <person name="Collins K."/>
            <person name="Stewart B.A."/>
            <person name="Lee S.R."/>
            <person name="Wilamowska K."/>
            <person name="Weinberg Z."/>
            <person name="Ruzzo W.L."/>
            <person name="Wloga D."/>
            <person name="Gaertig J."/>
            <person name="Frankel J."/>
            <person name="Tsao C.-C."/>
            <person name="Gorovsky M.A."/>
            <person name="Keeling P.J."/>
            <person name="Waller R.F."/>
            <person name="Patron N.J."/>
            <person name="Cherry J.M."/>
            <person name="Stover N.A."/>
            <person name="Krieger C.J."/>
            <person name="del Toro C."/>
            <person name="Ryder H.F."/>
            <person name="Williamson S.C."/>
            <person name="Barbeau R.A."/>
            <person name="Hamilton E.P."/>
            <person name="Orias E."/>
        </authorList>
    </citation>
    <scope>NUCLEOTIDE SEQUENCE [LARGE SCALE GENOMIC DNA]</scope>
    <source>
        <strain evidence="5">SB210</strain>
    </source>
</reference>
<feature type="domain" description="Nucleotidyl transferase" evidence="2">
    <location>
        <begin position="4"/>
        <end position="199"/>
    </location>
</feature>
<dbReference type="PANTHER" id="PTHR22572">
    <property type="entry name" value="SUGAR-1-PHOSPHATE GUANYL TRANSFERASE"/>
    <property type="match status" value="1"/>
</dbReference>
<dbReference type="InterPro" id="IPR005835">
    <property type="entry name" value="NTP_transferase_dom"/>
</dbReference>
<proteinExistence type="inferred from homology"/>
<organism evidence="4 5">
    <name type="scientific">Tetrahymena thermophila (strain SB210)</name>
    <dbReference type="NCBI Taxonomy" id="312017"/>
    <lineage>
        <taxon>Eukaryota</taxon>
        <taxon>Sar</taxon>
        <taxon>Alveolata</taxon>
        <taxon>Ciliophora</taxon>
        <taxon>Intramacronucleata</taxon>
        <taxon>Oligohymenophorea</taxon>
        <taxon>Hymenostomatida</taxon>
        <taxon>Tetrahymenina</taxon>
        <taxon>Tetrahymenidae</taxon>
        <taxon>Tetrahymena</taxon>
    </lineage>
</organism>
<dbReference type="Gene3D" id="2.160.10.10">
    <property type="entry name" value="Hexapeptide repeat proteins"/>
    <property type="match status" value="1"/>
</dbReference>
<sequence>MGIKGVVLIGGPYKSNQLAPFTSSQPAPLFPIAGVELIYHHIFALSQLKSITHIYLIGLYTQNQIQQFILKCRAEYKNISFEYLYEEEEKGTAGSLYQFKNNLFCKETESVILINGDIAHNINLQDFVDFHKSLKNSACTIGAKQKEEHEDLQKYGCIIKNEQTKQLVHYVEKPDNYVSEFLINTGIYILSPLFSQILDYSKQIRNSSLLQMYPEHLLQKLHSPLQNNKWLSLESDVISTNITSGQIYVYEIPQQKNFFWTQVKSPIDVLRAQKFLLNTLNVNCQIWNKSYHQNWEHRQESVLIDTLSSIDQSADIGPNVVICTGVTIGKGVRIKNSIILEGSIIKVIIQNFNIFQRFKYYRITVLQATVLQDGIVNQGIGAEQKALLMKKLLYQDVVLRQVMKFQQETVLFQNNSIYLEIIMINILFAEKTINECAKNKQQGFKQIPLNNFFLIKTRENRNQLYIILIKYILTYLNNNKMQQNLLQFISYQYLQQLINQIQINFLNFEFIKYKRKLLLLLYEIHFFLYYFCKMLIQSNNNKNIKLKKLIVSYTIITHQKLYFQF</sequence>
<evidence type="ECO:0000313" key="4">
    <source>
        <dbReference type="EMBL" id="EAR92867.2"/>
    </source>
</evidence>
<dbReference type="InParanoid" id="I7MDW8"/>
<dbReference type="RefSeq" id="XP_001013112.2">
    <property type="nucleotide sequence ID" value="XM_001013112.2"/>
</dbReference>
<dbReference type="GeneID" id="7833295"/>
<dbReference type="Proteomes" id="UP000009168">
    <property type="component" value="Unassembled WGS sequence"/>
</dbReference>
<dbReference type="AlphaFoldDB" id="I7MDW8"/>
<accession>I7MDW8</accession>
<dbReference type="GO" id="GO:0016740">
    <property type="term" value="F:transferase activity"/>
    <property type="evidence" value="ECO:0007669"/>
    <property type="project" value="UniProtKB-KW"/>
</dbReference>
<dbReference type="InterPro" id="IPR056729">
    <property type="entry name" value="GMPPB_C"/>
</dbReference>
<dbReference type="InterPro" id="IPR029044">
    <property type="entry name" value="Nucleotide-diphossugar_trans"/>
</dbReference>
<dbReference type="Pfam" id="PF25087">
    <property type="entry name" value="GMPPB_C"/>
    <property type="match status" value="1"/>
</dbReference>
<keyword evidence="4" id="KW-0808">Transferase</keyword>
<dbReference type="Pfam" id="PF00483">
    <property type="entry name" value="NTP_transferase"/>
    <property type="match status" value="1"/>
</dbReference>
<dbReference type="KEGG" id="tet:TTHERM_00294800"/>
<dbReference type="STRING" id="312017.I7MDW8"/>
<evidence type="ECO:0000259" key="3">
    <source>
        <dbReference type="Pfam" id="PF25087"/>
    </source>
</evidence>
<comment type="similarity">
    <text evidence="1">Belongs to the transferase hexapeptide repeat family.</text>
</comment>
<name>I7MDW8_TETTS</name>
<dbReference type="Gene3D" id="3.90.550.10">
    <property type="entry name" value="Spore Coat Polysaccharide Biosynthesis Protein SpsA, Chain A"/>
    <property type="match status" value="1"/>
</dbReference>
<protein>
    <submittedName>
        <fullName evidence="4">Nucleotidyl transferase</fullName>
    </submittedName>
</protein>
<evidence type="ECO:0000313" key="5">
    <source>
        <dbReference type="Proteomes" id="UP000009168"/>
    </source>
</evidence>
<keyword evidence="5" id="KW-1185">Reference proteome</keyword>
<dbReference type="EMBL" id="GG662740">
    <property type="protein sequence ID" value="EAR92867.2"/>
    <property type="molecule type" value="Genomic_DNA"/>
</dbReference>
<dbReference type="OrthoDB" id="285674at2759"/>
<feature type="domain" description="Mannose-1-phosphate guanyltransferase C-terminal" evidence="3">
    <location>
        <begin position="300"/>
        <end position="346"/>
    </location>
</feature>
<dbReference type="InterPro" id="IPR050486">
    <property type="entry name" value="Mannose-1P_guanyltransferase"/>
</dbReference>
<dbReference type="SUPFAM" id="SSF53448">
    <property type="entry name" value="Nucleotide-diphospho-sugar transferases"/>
    <property type="match status" value="1"/>
</dbReference>